<reference evidence="3" key="1">
    <citation type="journal article" date="2018" name="Proc. Natl. Acad. Sci. U.S.A.">
        <title>Linking secondary metabolites to gene clusters through genome sequencing of six diverse Aspergillus species.</title>
        <authorList>
            <person name="Kaerboelling I."/>
            <person name="Vesth T.C."/>
            <person name="Frisvad J.C."/>
            <person name="Nybo J.L."/>
            <person name="Theobald S."/>
            <person name="Kuo A."/>
            <person name="Bowyer P."/>
            <person name="Matsuda Y."/>
            <person name="Mondo S."/>
            <person name="Lyhne E.K."/>
            <person name="Kogle M.E."/>
            <person name="Clum A."/>
            <person name="Lipzen A."/>
            <person name="Salamov A."/>
            <person name="Ngan C.Y."/>
            <person name="Daum C."/>
            <person name="Chiniquy J."/>
            <person name="Barry K."/>
            <person name="LaButti K."/>
            <person name="Haridas S."/>
            <person name="Simmons B.A."/>
            <person name="Magnuson J.K."/>
            <person name="Mortensen U.H."/>
            <person name="Larsen T.O."/>
            <person name="Grigoriev I.V."/>
            <person name="Baker S.E."/>
            <person name="Andersen M.R."/>
        </authorList>
    </citation>
    <scope>NUCLEOTIDE SEQUENCE [LARGE SCALE GENOMIC DNA]</scope>
    <source>
        <strain evidence="3">IBT 16806</strain>
    </source>
</reference>
<dbReference type="GeneID" id="36536029"/>
<dbReference type="OrthoDB" id="10334465at2759"/>
<comment type="caution">
    <text evidence="2">The sequence shown here is derived from an EMBL/GenBank/DDBJ whole genome shotgun (WGS) entry which is preliminary data.</text>
</comment>
<feature type="chain" id="PRO_5014194721" evidence="1">
    <location>
        <begin position="18"/>
        <end position="87"/>
    </location>
</feature>
<dbReference type="EMBL" id="MSZS01000001">
    <property type="protein sequence ID" value="PKX99259.1"/>
    <property type="molecule type" value="Genomic_DNA"/>
</dbReference>
<evidence type="ECO:0000313" key="2">
    <source>
        <dbReference type="EMBL" id="PKX99259.1"/>
    </source>
</evidence>
<dbReference type="Proteomes" id="UP000234474">
    <property type="component" value="Unassembled WGS sequence"/>
</dbReference>
<evidence type="ECO:0000256" key="1">
    <source>
        <dbReference type="SAM" id="SignalP"/>
    </source>
</evidence>
<feature type="signal peptide" evidence="1">
    <location>
        <begin position="1"/>
        <end position="17"/>
    </location>
</feature>
<keyword evidence="1" id="KW-0732">Signal</keyword>
<organism evidence="2 3">
    <name type="scientific">Aspergillus novofumigatus (strain IBT 16806)</name>
    <dbReference type="NCBI Taxonomy" id="1392255"/>
    <lineage>
        <taxon>Eukaryota</taxon>
        <taxon>Fungi</taxon>
        <taxon>Dikarya</taxon>
        <taxon>Ascomycota</taxon>
        <taxon>Pezizomycotina</taxon>
        <taxon>Eurotiomycetes</taxon>
        <taxon>Eurotiomycetidae</taxon>
        <taxon>Eurotiales</taxon>
        <taxon>Aspergillaceae</taxon>
        <taxon>Aspergillus</taxon>
        <taxon>Aspergillus subgen. Fumigati</taxon>
    </lineage>
</organism>
<protein>
    <submittedName>
        <fullName evidence="2">Uncharacterized protein</fullName>
    </submittedName>
</protein>
<proteinExistence type="predicted"/>
<accession>A0A2I1CNR2</accession>
<dbReference type="RefSeq" id="XP_024687854.1">
    <property type="nucleotide sequence ID" value="XM_024828703.1"/>
</dbReference>
<evidence type="ECO:0000313" key="3">
    <source>
        <dbReference type="Proteomes" id="UP000234474"/>
    </source>
</evidence>
<gene>
    <name evidence="2" type="ORF">P174DRAFT_447784</name>
</gene>
<sequence length="87" mass="9130">MQISYFAIFAIVGLAAAAPSQSKIEKRDEHYDVGVCNGTSCYANFVNTICAIGSCVGPGGGDGAPCHVMKGWGPAYCPVNCNKYYCP</sequence>
<keyword evidence="3" id="KW-1185">Reference proteome</keyword>
<name>A0A2I1CNR2_ASPN1</name>
<dbReference type="AlphaFoldDB" id="A0A2I1CNR2"/>
<dbReference type="VEuPathDB" id="FungiDB:P174DRAFT_447784"/>